<dbReference type="ESTHER" id="9gamm-a0a0r2tww5">
    <property type="family name" value="Carb_B_Bacteria"/>
</dbReference>
<dbReference type="SUPFAM" id="SSF53474">
    <property type="entry name" value="alpha/beta-Hydrolases"/>
    <property type="match status" value="1"/>
</dbReference>
<dbReference type="Gene3D" id="3.40.50.1820">
    <property type="entry name" value="alpha/beta hydrolase"/>
    <property type="match status" value="1"/>
</dbReference>
<dbReference type="InterPro" id="IPR002018">
    <property type="entry name" value="CarbesteraseB"/>
</dbReference>
<dbReference type="EMBL" id="LICA01000479">
    <property type="protein sequence ID" value="KRO91526.1"/>
    <property type="molecule type" value="Genomic_DNA"/>
</dbReference>
<accession>A0A0R2TWW5</accession>
<dbReference type="InterPro" id="IPR029058">
    <property type="entry name" value="AB_hydrolase_fold"/>
</dbReference>
<dbReference type="PROSITE" id="PS00941">
    <property type="entry name" value="CARBOXYLESTERASE_B_2"/>
    <property type="match status" value="1"/>
</dbReference>
<organism evidence="2 3">
    <name type="scientific">SAR92 bacterium BACL26 MAG-121220-bin70</name>
    <dbReference type="NCBI Taxonomy" id="1655626"/>
    <lineage>
        <taxon>Bacteria</taxon>
        <taxon>Pseudomonadati</taxon>
        <taxon>Pseudomonadota</taxon>
        <taxon>Gammaproteobacteria</taxon>
        <taxon>Cellvibrionales</taxon>
        <taxon>Porticoccaceae</taxon>
        <taxon>SAR92 clade</taxon>
    </lineage>
</organism>
<dbReference type="InterPro" id="IPR019819">
    <property type="entry name" value="Carboxylesterase_B_CS"/>
</dbReference>
<dbReference type="AlphaFoldDB" id="A0A0R2TWW5"/>
<comment type="caution">
    <text evidence="2">The sequence shown here is derived from an EMBL/GenBank/DDBJ whole genome shotgun (WGS) entry which is preliminary data.</text>
</comment>
<dbReference type="Pfam" id="PF00135">
    <property type="entry name" value="COesterase"/>
    <property type="match status" value="2"/>
</dbReference>
<feature type="domain" description="Carboxylesterase type B" evidence="1">
    <location>
        <begin position="37"/>
        <end position="339"/>
    </location>
</feature>
<evidence type="ECO:0000313" key="2">
    <source>
        <dbReference type="EMBL" id="KRO91526.1"/>
    </source>
</evidence>
<evidence type="ECO:0000313" key="3">
    <source>
        <dbReference type="Proteomes" id="UP000051213"/>
    </source>
</evidence>
<feature type="domain" description="Carboxylesterase type B" evidence="1">
    <location>
        <begin position="374"/>
        <end position="497"/>
    </location>
</feature>
<gene>
    <name evidence="2" type="ORF">ABS24_08415</name>
</gene>
<dbReference type="Proteomes" id="UP000051213">
    <property type="component" value="Unassembled WGS sequence"/>
</dbReference>
<evidence type="ECO:0000259" key="1">
    <source>
        <dbReference type="Pfam" id="PF00135"/>
    </source>
</evidence>
<reference evidence="2 3" key="1">
    <citation type="submission" date="2015-10" db="EMBL/GenBank/DDBJ databases">
        <title>Metagenome-Assembled Genomes uncover a global brackish microbiome.</title>
        <authorList>
            <person name="Hugerth L.W."/>
            <person name="Larsson J."/>
            <person name="Alneberg J."/>
            <person name="Lindh M.V."/>
            <person name="Legrand C."/>
            <person name="Pinhassi J."/>
            <person name="Andersson A.F."/>
        </authorList>
    </citation>
    <scope>NUCLEOTIDE SEQUENCE [LARGE SCALE GENOMIC DNA]</scope>
    <source>
        <strain evidence="2">BACL26 MAG-121220-bin70</strain>
    </source>
</reference>
<dbReference type="InterPro" id="IPR050309">
    <property type="entry name" value="Type-B_Carboxylest/Lipase"/>
</dbReference>
<proteinExistence type="predicted"/>
<protein>
    <recommendedName>
        <fullName evidence="1">Carboxylesterase type B domain-containing protein</fullName>
    </recommendedName>
</protein>
<sequence length="508" mass="56107">MTVSACNLSTKPDSIERPSLRLNDVSVFEGQLSESGITESFLGVPFAQPPVGALRWAPPQPLQITQGIYQADTFAPACMQGDHIAKWYQNVAADFGGDPTLIKQPKVSEDCLYLNLWRPVQDKENPQALPVIVYIHGGSNRAGWSYEPNYIGHNLAEKGVIVVSIAYRVGVFGFFSHPSLVPANFGLLDQVSALQWVTDNIENIGGDSQKITVMGESAGANNIDYLMVMPSSKGLFSRVIHQSGGSSLTNRSVREAHLALGHVFAQQTVGDDVDDPIRAMRQLPADTILEAADTVFKNHYFDAVVDGHSVRESIMDDLRDGKIHAVDLLIGSNDDEWLMDTGDQPDIEGWLDAEVAPSSVDTLHAILADEIDDRRKLDLLRTAKYYVCPSLVLAQEVSNVGRRAWVYHFTRQREGDLAATMGAYHGAELPYVFDTHDDWLPTVEADHRLTKVMQSYWVNFATNGNPNQSGLQPWLPFKSDSRKIQSIGDRLYSSEHPSQPLCAFLSPT</sequence>
<dbReference type="PANTHER" id="PTHR11559">
    <property type="entry name" value="CARBOXYLESTERASE"/>
    <property type="match status" value="1"/>
</dbReference>
<name>A0A0R2TWW5_9GAMM</name>